<dbReference type="OrthoDB" id="2993351at2759"/>
<dbReference type="Proteomes" id="UP000001064">
    <property type="component" value="Unassembled WGS sequence"/>
</dbReference>
<dbReference type="eggNOG" id="KOG4192">
    <property type="taxonomic scope" value="Eukaryota"/>
</dbReference>
<dbReference type="PANTHER" id="PTHR28620:SF1">
    <property type="entry name" value="CENP-V_GFA DOMAIN-CONTAINING PROTEIN"/>
    <property type="match status" value="1"/>
</dbReference>
<sequence length="125" mass="14298">MSNDLKTGGCHCGKVRFEVVKASNDQENYVYCNCSICTKKGIIHYIVPKTSFKLLQGEDILSLYTFNTVQAVVSAHICKYILFIPRSHPNDIDVNARCFDDFDITQVKIRDFDGKNWEQNVKSIQ</sequence>
<dbReference type="VEuPathDB" id="AmoebaDB:DICPUDRAFT_149427"/>
<dbReference type="AlphaFoldDB" id="F0ZDQ0"/>
<accession>F0ZDQ0</accession>
<dbReference type="InParanoid" id="F0ZDQ0"/>
<dbReference type="OMA" id="DCSLCRR"/>
<proteinExistence type="inferred from homology"/>
<dbReference type="InterPro" id="IPR052355">
    <property type="entry name" value="CENP-V-like"/>
</dbReference>
<feature type="domain" description="CENP-V/GFA" evidence="4">
    <location>
        <begin position="6"/>
        <end position="118"/>
    </location>
</feature>
<comment type="similarity">
    <text evidence="1">Belongs to the Gfa family.</text>
</comment>
<keyword evidence="3" id="KW-0862">Zinc</keyword>
<evidence type="ECO:0000313" key="5">
    <source>
        <dbReference type="EMBL" id="EGC37973.1"/>
    </source>
</evidence>
<protein>
    <recommendedName>
        <fullName evidence="4">CENP-V/GFA domain-containing protein</fullName>
    </recommendedName>
</protein>
<dbReference type="SUPFAM" id="SSF51316">
    <property type="entry name" value="Mss4-like"/>
    <property type="match status" value="1"/>
</dbReference>
<dbReference type="GeneID" id="10503140"/>
<gene>
    <name evidence="5" type="ORF">DICPUDRAFT_149427</name>
</gene>
<keyword evidence="6" id="KW-1185">Reference proteome</keyword>
<evidence type="ECO:0000256" key="2">
    <source>
        <dbReference type="ARBA" id="ARBA00022723"/>
    </source>
</evidence>
<dbReference type="Pfam" id="PF04828">
    <property type="entry name" value="GFA"/>
    <property type="match status" value="1"/>
</dbReference>
<dbReference type="GO" id="GO:0016846">
    <property type="term" value="F:carbon-sulfur lyase activity"/>
    <property type="evidence" value="ECO:0007669"/>
    <property type="project" value="InterPro"/>
</dbReference>
<dbReference type="GO" id="GO:0046872">
    <property type="term" value="F:metal ion binding"/>
    <property type="evidence" value="ECO:0007669"/>
    <property type="project" value="UniProtKB-KW"/>
</dbReference>
<evidence type="ECO:0000256" key="3">
    <source>
        <dbReference type="ARBA" id="ARBA00022833"/>
    </source>
</evidence>
<evidence type="ECO:0000259" key="4">
    <source>
        <dbReference type="PROSITE" id="PS51891"/>
    </source>
</evidence>
<dbReference type="STRING" id="5786.F0ZDQ0"/>
<keyword evidence="2" id="KW-0479">Metal-binding</keyword>
<dbReference type="PROSITE" id="PS51891">
    <property type="entry name" value="CENP_V_GFA"/>
    <property type="match status" value="1"/>
</dbReference>
<dbReference type="EMBL" id="GL870987">
    <property type="protein sequence ID" value="EGC37973.1"/>
    <property type="molecule type" value="Genomic_DNA"/>
</dbReference>
<organism evidence="5 6">
    <name type="scientific">Dictyostelium purpureum</name>
    <name type="common">Slime mold</name>
    <dbReference type="NCBI Taxonomy" id="5786"/>
    <lineage>
        <taxon>Eukaryota</taxon>
        <taxon>Amoebozoa</taxon>
        <taxon>Evosea</taxon>
        <taxon>Eumycetozoa</taxon>
        <taxon>Dictyostelia</taxon>
        <taxon>Dictyosteliales</taxon>
        <taxon>Dictyosteliaceae</taxon>
        <taxon>Dictyostelium</taxon>
    </lineage>
</organism>
<dbReference type="KEGG" id="dpp:DICPUDRAFT_149427"/>
<dbReference type="InterPro" id="IPR006913">
    <property type="entry name" value="CENP-V/GFA"/>
</dbReference>
<dbReference type="Gene3D" id="2.170.150.70">
    <property type="match status" value="1"/>
</dbReference>
<dbReference type="RefSeq" id="XP_003285544.1">
    <property type="nucleotide sequence ID" value="XM_003285496.1"/>
</dbReference>
<evidence type="ECO:0000256" key="1">
    <source>
        <dbReference type="ARBA" id="ARBA00005495"/>
    </source>
</evidence>
<dbReference type="InterPro" id="IPR011057">
    <property type="entry name" value="Mss4-like_sf"/>
</dbReference>
<reference evidence="6" key="1">
    <citation type="journal article" date="2011" name="Genome Biol.">
        <title>Comparative genomics of the social amoebae Dictyostelium discoideum and Dictyostelium purpureum.</title>
        <authorList>
            <consortium name="US DOE Joint Genome Institute (JGI-PGF)"/>
            <person name="Sucgang R."/>
            <person name="Kuo A."/>
            <person name="Tian X."/>
            <person name="Salerno W."/>
            <person name="Parikh A."/>
            <person name="Feasley C.L."/>
            <person name="Dalin E."/>
            <person name="Tu H."/>
            <person name="Huang E."/>
            <person name="Barry K."/>
            <person name="Lindquist E."/>
            <person name="Shapiro H."/>
            <person name="Bruce D."/>
            <person name="Schmutz J."/>
            <person name="Salamov A."/>
            <person name="Fey P."/>
            <person name="Gaudet P."/>
            <person name="Anjard C."/>
            <person name="Babu M.M."/>
            <person name="Basu S."/>
            <person name="Bushmanova Y."/>
            <person name="van der Wel H."/>
            <person name="Katoh-Kurasawa M."/>
            <person name="Dinh C."/>
            <person name="Coutinho P.M."/>
            <person name="Saito T."/>
            <person name="Elias M."/>
            <person name="Schaap P."/>
            <person name="Kay R.R."/>
            <person name="Henrissat B."/>
            <person name="Eichinger L."/>
            <person name="Rivero F."/>
            <person name="Putnam N.H."/>
            <person name="West C.M."/>
            <person name="Loomis W.F."/>
            <person name="Chisholm R.L."/>
            <person name="Shaulsky G."/>
            <person name="Strassmann J.E."/>
            <person name="Queller D.C."/>
            <person name="Kuspa A."/>
            <person name="Grigoriev I.V."/>
        </authorList>
    </citation>
    <scope>NUCLEOTIDE SEQUENCE [LARGE SCALE GENOMIC DNA]</scope>
    <source>
        <strain evidence="6">QSDP1</strain>
    </source>
</reference>
<name>F0ZDQ0_DICPU</name>
<evidence type="ECO:0000313" key="6">
    <source>
        <dbReference type="Proteomes" id="UP000001064"/>
    </source>
</evidence>
<dbReference type="PANTHER" id="PTHR28620">
    <property type="entry name" value="CENTROMERE PROTEIN V"/>
    <property type="match status" value="1"/>
</dbReference>